<dbReference type="RefSeq" id="XP_024345854.1">
    <property type="nucleotide sequence ID" value="XM_024499725.1"/>
</dbReference>
<dbReference type="AlphaFoldDB" id="W6U0T9"/>
<organism evidence="1 2">
    <name type="scientific">Echinococcus granulosus</name>
    <name type="common">Hydatid tapeworm</name>
    <dbReference type="NCBI Taxonomy" id="6210"/>
    <lineage>
        <taxon>Eukaryota</taxon>
        <taxon>Metazoa</taxon>
        <taxon>Spiralia</taxon>
        <taxon>Lophotrochozoa</taxon>
        <taxon>Platyhelminthes</taxon>
        <taxon>Cestoda</taxon>
        <taxon>Eucestoda</taxon>
        <taxon>Cyclophyllidea</taxon>
        <taxon>Taeniidae</taxon>
        <taxon>Echinococcus</taxon>
        <taxon>Echinococcus granulosus group</taxon>
    </lineage>
</organism>
<gene>
    <name evidence="1" type="ORF">EGR_10476</name>
</gene>
<dbReference type="EMBL" id="APAU02000224">
    <property type="protein sequence ID" value="EUB54658.1"/>
    <property type="molecule type" value="Genomic_DNA"/>
</dbReference>
<keyword evidence="2" id="KW-1185">Reference proteome</keyword>
<sequence>MDCISGSNFYVLTLASLPHSSTSFTFQRKWNLVVLQNEVNITLLGISIFNVIQQSLLYLPCTPERRMLK</sequence>
<reference evidence="1 2" key="1">
    <citation type="journal article" date="2013" name="Nat. Genet.">
        <title>The genome of the hydatid tapeworm Echinococcus granulosus.</title>
        <authorList>
            <person name="Zheng H."/>
            <person name="Zhang W."/>
            <person name="Zhang L."/>
            <person name="Zhang Z."/>
            <person name="Li J."/>
            <person name="Lu G."/>
            <person name="Zhu Y."/>
            <person name="Wang Y."/>
            <person name="Huang Y."/>
            <person name="Liu J."/>
            <person name="Kang H."/>
            <person name="Chen J."/>
            <person name="Wang L."/>
            <person name="Chen A."/>
            <person name="Yu S."/>
            <person name="Gao Z."/>
            <person name="Jin L."/>
            <person name="Gu W."/>
            <person name="Wang Z."/>
            <person name="Zhao L."/>
            <person name="Shi B."/>
            <person name="Wen H."/>
            <person name="Lin R."/>
            <person name="Jones M.K."/>
            <person name="Brejova B."/>
            <person name="Vinar T."/>
            <person name="Zhao G."/>
            <person name="McManus D.P."/>
            <person name="Chen Z."/>
            <person name="Zhou Y."/>
            <person name="Wang S."/>
        </authorList>
    </citation>
    <scope>NUCLEOTIDE SEQUENCE [LARGE SCALE GENOMIC DNA]</scope>
</reference>
<proteinExistence type="predicted"/>
<comment type="caution">
    <text evidence="1">The sequence shown here is derived from an EMBL/GenBank/DDBJ whole genome shotgun (WGS) entry which is preliminary data.</text>
</comment>
<evidence type="ECO:0000313" key="1">
    <source>
        <dbReference type="EMBL" id="EUB54658.1"/>
    </source>
</evidence>
<dbReference type="Proteomes" id="UP000019149">
    <property type="component" value="Unassembled WGS sequence"/>
</dbReference>
<accession>W6U0T9</accession>
<name>W6U0T9_ECHGR</name>
<dbReference type="KEGG" id="egl:EGR_10476"/>
<dbReference type="GeneID" id="36346191"/>
<dbReference type="CTD" id="36346191"/>
<evidence type="ECO:0000313" key="2">
    <source>
        <dbReference type="Proteomes" id="UP000019149"/>
    </source>
</evidence>
<protein>
    <submittedName>
        <fullName evidence="1">Uncharacterized protein</fullName>
    </submittedName>
</protein>